<evidence type="ECO:0000313" key="1">
    <source>
        <dbReference type="EMBL" id="QEM14312.1"/>
    </source>
</evidence>
<dbReference type="InterPro" id="IPR046880">
    <property type="entry name" value="TPR-S"/>
</dbReference>
<name>A0A5C1I7T4_9SPHI</name>
<dbReference type="Pfam" id="PF20308">
    <property type="entry name" value="TPR-S"/>
    <property type="match status" value="1"/>
</dbReference>
<accession>A0A5C1I7T4</accession>
<sequence length="461" mass="52243">MGFGKKTDFETNRVLDLDKSYRYMIKPAVEAAGLKCIRADEIVHSGLIDVPMYEQLLKADVVIADLSTSNKNAFYELGVRHALRPFTTIIIAEDGIKAFPFDINHITIRKYHHLGEDIGFEEVMRFREQLTDAIVKIMQVTPRAMDSPVYTYLTGLTPPEIAAAVQSIVQESVDKSSEEQNRGSNKINTELADTALKSETHSALMAKADEAQKKGDWDTAKTVLSLIYQMMKDEIPKKTDLNPFIIQEDPYILQRLALATYKSKIPDEKTALLDAQKLLNTLNPETSNDSETLGLWGAIHKRLWEITKDKIFLDKAVHSYERGFYIMNDHYNGINYAFLLNVRASQSTVPAQAIADYITARNARREVLIICEQWLKNNPLPDAGKVPESILTGCLKNWYWVKATMGEAYLGLEDEEKAKIVLEDAYKSAPEGWMKTSTEEQLEKLRPLLDDSPLKFIRSDV</sequence>
<dbReference type="AlphaFoldDB" id="A0A5C1I7T4"/>
<proteinExistence type="predicted"/>
<organism evidence="1 2">
    <name type="scientific">Mucilaginibacter rubeus</name>
    <dbReference type="NCBI Taxonomy" id="2027860"/>
    <lineage>
        <taxon>Bacteria</taxon>
        <taxon>Pseudomonadati</taxon>
        <taxon>Bacteroidota</taxon>
        <taxon>Sphingobacteriia</taxon>
        <taxon>Sphingobacteriales</taxon>
        <taxon>Sphingobacteriaceae</taxon>
        <taxon>Mucilaginibacter</taxon>
    </lineage>
</organism>
<protein>
    <submittedName>
        <fullName evidence="1">DUF4071 domain-containing protein</fullName>
    </submittedName>
</protein>
<dbReference type="Gene3D" id="1.25.40.10">
    <property type="entry name" value="Tetratricopeptide repeat domain"/>
    <property type="match status" value="1"/>
</dbReference>
<evidence type="ECO:0000313" key="2">
    <source>
        <dbReference type="Proteomes" id="UP000251402"/>
    </source>
</evidence>
<keyword evidence="2" id="KW-1185">Reference proteome</keyword>
<dbReference type="OrthoDB" id="9815193at2"/>
<dbReference type="Proteomes" id="UP000251402">
    <property type="component" value="Chromosome"/>
</dbReference>
<dbReference type="InterPro" id="IPR011990">
    <property type="entry name" value="TPR-like_helical_dom_sf"/>
</dbReference>
<reference evidence="1" key="1">
    <citation type="submission" date="2019-08" db="EMBL/GenBank/DDBJ databases">
        <title>Comparative genome analysis confer to the adaptation heavy metal polluted environment.</title>
        <authorList>
            <person name="Li Y."/>
        </authorList>
    </citation>
    <scope>NUCLEOTIDE SEQUENCE [LARGE SCALE GENOMIC DNA]</scope>
    <source>
        <strain evidence="1">P1</strain>
    </source>
</reference>
<dbReference type="KEGG" id="mrub:DEO27_000405"/>
<gene>
    <name evidence="1" type="ORF">DEO27_000405</name>
</gene>
<dbReference type="EMBL" id="CP043450">
    <property type="protein sequence ID" value="QEM14312.1"/>
    <property type="molecule type" value="Genomic_DNA"/>
</dbReference>